<dbReference type="Pfam" id="PF13927">
    <property type="entry name" value="Ig_3"/>
    <property type="match status" value="1"/>
</dbReference>
<dbReference type="PROSITE" id="PS51450">
    <property type="entry name" value="LRR"/>
    <property type="match status" value="2"/>
</dbReference>
<dbReference type="InterPro" id="IPR003598">
    <property type="entry name" value="Ig_sub2"/>
</dbReference>
<evidence type="ECO:0000256" key="1">
    <source>
        <dbReference type="ARBA" id="ARBA00022614"/>
    </source>
</evidence>
<dbReference type="InterPro" id="IPR013098">
    <property type="entry name" value="Ig_I-set"/>
</dbReference>
<keyword evidence="7" id="KW-0472">Membrane</keyword>
<gene>
    <name evidence="10" type="ORF">MELIAE_LOCUS11129</name>
</gene>
<accession>A0A9P0BF28</accession>
<keyword evidence="3" id="KW-0677">Repeat</keyword>
<dbReference type="OrthoDB" id="5917255at2759"/>
<dbReference type="InterPro" id="IPR050467">
    <property type="entry name" value="LRFN"/>
</dbReference>
<dbReference type="Gene3D" id="3.80.10.10">
    <property type="entry name" value="Ribonuclease Inhibitor"/>
    <property type="match status" value="3"/>
</dbReference>
<dbReference type="FunFam" id="2.60.40.10:FF:000161">
    <property type="entry name" value="Leucine rich repeats and immunoglobulin like domains 2"/>
    <property type="match status" value="1"/>
</dbReference>
<dbReference type="InterPro" id="IPR036179">
    <property type="entry name" value="Ig-like_dom_sf"/>
</dbReference>
<dbReference type="InterPro" id="IPR000483">
    <property type="entry name" value="Cys-rich_flank_reg_C"/>
</dbReference>
<dbReference type="SMART" id="SM00365">
    <property type="entry name" value="LRR_SD22"/>
    <property type="match status" value="5"/>
</dbReference>
<feature type="domain" description="Ig-like" evidence="9">
    <location>
        <begin position="492"/>
        <end position="581"/>
    </location>
</feature>
<evidence type="ECO:0000256" key="7">
    <source>
        <dbReference type="SAM" id="Phobius"/>
    </source>
</evidence>
<evidence type="ECO:0000256" key="8">
    <source>
        <dbReference type="SAM" id="SignalP"/>
    </source>
</evidence>
<feature type="compositionally biased region" description="Polar residues" evidence="6">
    <location>
        <begin position="804"/>
        <end position="815"/>
    </location>
</feature>
<evidence type="ECO:0000256" key="3">
    <source>
        <dbReference type="ARBA" id="ARBA00022737"/>
    </source>
</evidence>
<evidence type="ECO:0000256" key="6">
    <source>
        <dbReference type="SAM" id="MobiDB-lite"/>
    </source>
</evidence>
<dbReference type="AlphaFoldDB" id="A0A9P0BF28"/>
<evidence type="ECO:0000256" key="4">
    <source>
        <dbReference type="ARBA" id="ARBA00023157"/>
    </source>
</evidence>
<dbReference type="SUPFAM" id="SSF48726">
    <property type="entry name" value="Immunoglobulin"/>
    <property type="match status" value="3"/>
</dbReference>
<feature type="transmembrane region" description="Helical" evidence="7">
    <location>
        <begin position="682"/>
        <end position="706"/>
    </location>
</feature>
<dbReference type="EMBL" id="OV121139">
    <property type="protein sequence ID" value="CAH0561803.1"/>
    <property type="molecule type" value="Genomic_DNA"/>
</dbReference>
<evidence type="ECO:0000259" key="9">
    <source>
        <dbReference type="PROSITE" id="PS50835"/>
    </source>
</evidence>
<dbReference type="InterPro" id="IPR013783">
    <property type="entry name" value="Ig-like_fold"/>
</dbReference>
<sequence>MTVISKMVGVYFRCLFVILMVAGSLLAKPKDCPEICQCLGKFVDCSSRNLDRILPSVPKWATHLDLHNNSIQNIGKNDSKNLPSLTELKLNKNNIKTIPKDFLKNQEHLKILELNRNRLKVIEALSFQHLVHLKALKLKRNQILELSDGAFYGPHKIEKLLLDYNNIRVISKGWLYGLTDLKELTVSHNNISAIDNESWEFCKHITFLDLSYNRLETLEVDTFKHLNDLQKLVLNNNNIRYIKENAFQDLKKLKILHLHNNKIWWTIEDGQAVFIGLNDLTKFNLAGNDIKSINKNAFVGLKNVTYLNLSNNNITSIQKDAFNEVPLLKELLINTTSLICDCNIRWLQDWVSAKGWNFNAQCAFPEKLQGFSLFNVSSSILTCNELPKPRLTKEPDVEIMALKGENVSLNCEAMSSSNSIMTFQWKKDNMEIINADITHNSTVVDNKTMIGNSQLNLRWVNNSNAGKYQCVVSNKFGTTYSNKSTMSVLVFPKFIKRPQNITVTAGETARLECAANGEPQPEIGWKKDGGNDFPAARERRMEYMTNDDVFFILNAKESDMGVYSCTAHNAAGTNVANASLIINDKPSFVKSMEDKEVIAGNIVALQCMASGRPKPNISWLKDGAAIRATERHFFTAEDQLMIIVDTTVSDSGIYQCHLANSLGEVSEHSRLVVKPGETYNNIMGIIIITVVCCAVLTSIVWVVIIYQTRKRPAMPPHPVELNEMADYRDNLTQPTLQLRHCPDNLSEHSSCKDSGTGDSAKRSSDDLVPEEFMVIISENGEMVPSHAPLLHYPRSTNHDRANNESDISVVQSDRD</sequence>
<proteinExistence type="predicted"/>
<evidence type="ECO:0000256" key="2">
    <source>
        <dbReference type="ARBA" id="ARBA00022729"/>
    </source>
</evidence>
<feature type="signal peptide" evidence="8">
    <location>
        <begin position="1"/>
        <end position="27"/>
    </location>
</feature>
<dbReference type="SUPFAM" id="SSF52058">
    <property type="entry name" value="L domain-like"/>
    <property type="match status" value="1"/>
</dbReference>
<dbReference type="Gene3D" id="2.60.40.10">
    <property type="entry name" value="Immunoglobulins"/>
    <property type="match status" value="3"/>
</dbReference>
<evidence type="ECO:0000313" key="10">
    <source>
        <dbReference type="EMBL" id="CAH0561803.1"/>
    </source>
</evidence>
<dbReference type="InterPro" id="IPR003599">
    <property type="entry name" value="Ig_sub"/>
</dbReference>
<keyword evidence="5" id="KW-0325">Glycoprotein</keyword>
<dbReference type="Proteomes" id="UP001154078">
    <property type="component" value="Chromosome 8"/>
</dbReference>
<evidence type="ECO:0000313" key="11">
    <source>
        <dbReference type="Proteomes" id="UP001154078"/>
    </source>
</evidence>
<dbReference type="InterPro" id="IPR000372">
    <property type="entry name" value="LRRNT"/>
</dbReference>
<dbReference type="PANTHER" id="PTHR45842:SF21">
    <property type="entry name" value="IG-LIKE DOMAIN-CONTAINING PROTEIN"/>
    <property type="match status" value="1"/>
</dbReference>
<dbReference type="InterPro" id="IPR001611">
    <property type="entry name" value="Leu-rich_rpt"/>
</dbReference>
<protein>
    <recommendedName>
        <fullName evidence="9">Ig-like domain-containing protein</fullName>
    </recommendedName>
</protein>
<dbReference type="FunFam" id="2.60.40.10:FF:000150">
    <property type="entry name" value="Leucine rich repeats and immunoglobulin like domains 3"/>
    <property type="match status" value="1"/>
</dbReference>
<keyword evidence="7" id="KW-1133">Transmembrane helix</keyword>
<keyword evidence="2 8" id="KW-0732">Signal</keyword>
<dbReference type="SMART" id="SM00408">
    <property type="entry name" value="IGc2"/>
    <property type="match status" value="3"/>
</dbReference>
<feature type="compositionally biased region" description="Basic and acidic residues" evidence="6">
    <location>
        <begin position="742"/>
        <end position="751"/>
    </location>
</feature>
<dbReference type="FunFam" id="3.80.10.10:FF:000023">
    <property type="entry name" value="Leucine rich repeats and immunoglobulin like domains 3"/>
    <property type="match status" value="1"/>
</dbReference>
<feature type="region of interest" description="Disordered" evidence="6">
    <location>
        <begin position="786"/>
        <end position="815"/>
    </location>
</feature>
<dbReference type="Pfam" id="PF13855">
    <property type="entry name" value="LRR_8"/>
    <property type="match status" value="3"/>
</dbReference>
<dbReference type="PANTHER" id="PTHR45842">
    <property type="entry name" value="SYNAPTIC ADHESION-LIKE MOLECULE SALM"/>
    <property type="match status" value="1"/>
</dbReference>
<dbReference type="SMART" id="SM00082">
    <property type="entry name" value="LRRCT"/>
    <property type="match status" value="1"/>
</dbReference>
<dbReference type="Pfam" id="PF07679">
    <property type="entry name" value="I-set"/>
    <property type="match status" value="2"/>
</dbReference>
<dbReference type="InterPro" id="IPR007110">
    <property type="entry name" value="Ig-like_dom"/>
</dbReference>
<dbReference type="GO" id="GO:0071944">
    <property type="term" value="C:cell periphery"/>
    <property type="evidence" value="ECO:0007669"/>
    <property type="project" value="UniProtKB-ARBA"/>
</dbReference>
<feature type="region of interest" description="Disordered" evidence="6">
    <location>
        <begin position="742"/>
        <end position="765"/>
    </location>
</feature>
<dbReference type="SMART" id="SM00369">
    <property type="entry name" value="LRR_TYP"/>
    <property type="match status" value="9"/>
</dbReference>
<keyword evidence="1" id="KW-0433">Leucine-rich repeat</keyword>
<dbReference type="SMART" id="SM00409">
    <property type="entry name" value="IG"/>
    <property type="match status" value="3"/>
</dbReference>
<feature type="chain" id="PRO_5040216170" description="Ig-like domain-containing protein" evidence="8">
    <location>
        <begin position="28"/>
        <end position="815"/>
    </location>
</feature>
<feature type="domain" description="Ig-like" evidence="9">
    <location>
        <begin position="586"/>
        <end position="672"/>
    </location>
</feature>
<evidence type="ECO:0000256" key="5">
    <source>
        <dbReference type="ARBA" id="ARBA00023180"/>
    </source>
</evidence>
<dbReference type="InterPro" id="IPR003591">
    <property type="entry name" value="Leu-rich_rpt_typical-subtyp"/>
</dbReference>
<keyword evidence="7" id="KW-0812">Transmembrane</keyword>
<dbReference type="PROSITE" id="PS50835">
    <property type="entry name" value="IG_LIKE"/>
    <property type="match status" value="3"/>
</dbReference>
<reference evidence="10" key="1">
    <citation type="submission" date="2021-12" db="EMBL/GenBank/DDBJ databases">
        <authorList>
            <person name="King R."/>
        </authorList>
    </citation>
    <scope>NUCLEOTIDE SEQUENCE</scope>
</reference>
<keyword evidence="11" id="KW-1185">Reference proteome</keyword>
<dbReference type="InterPro" id="IPR032675">
    <property type="entry name" value="LRR_dom_sf"/>
</dbReference>
<dbReference type="SMART" id="SM00013">
    <property type="entry name" value="LRRNT"/>
    <property type="match status" value="1"/>
</dbReference>
<feature type="domain" description="Ig-like" evidence="9">
    <location>
        <begin position="389"/>
        <end position="487"/>
    </location>
</feature>
<organism evidence="10 11">
    <name type="scientific">Brassicogethes aeneus</name>
    <name type="common">Rape pollen beetle</name>
    <name type="synonym">Meligethes aeneus</name>
    <dbReference type="NCBI Taxonomy" id="1431903"/>
    <lineage>
        <taxon>Eukaryota</taxon>
        <taxon>Metazoa</taxon>
        <taxon>Ecdysozoa</taxon>
        <taxon>Arthropoda</taxon>
        <taxon>Hexapoda</taxon>
        <taxon>Insecta</taxon>
        <taxon>Pterygota</taxon>
        <taxon>Neoptera</taxon>
        <taxon>Endopterygota</taxon>
        <taxon>Coleoptera</taxon>
        <taxon>Polyphaga</taxon>
        <taxon>Cucujiformia</taxon>
        <taxon>Nitidulidae</taxon>
        <taxon>Meligethinae</taxon>
        <taxon>Brassicogethes</taxon>
    </lineage>
</organism>
<keyword evidence="4" id="KW-1015">Disulfide bond</keyword>
<name>A0A9P0BF28_BRAAE</name>